<accession>A0A7J8W067</accession>
<gene>
    <name evidence="1" type="ORF">Goklo_001040</name>
</gene>
<evidence type="ECO:0000313" key="1">
    <source>
        <dbReference type="EMBL" id="MBA0668074.1"/>
    </source>
</evidence>
<reference evidence="1 2" key="1">
    <citation type="journal article" date="2019" name="Genome Biol. Evol.">
        <title>Insights into the evolution of the New World diploid cottons (Gossypium, subgenus Houzingenia) based on genome sequencing.</title>
        <authorList>
            <person name="Grover C.E."/>
            <person name="Arick M.A. 2nd"/>
            <person name="Thrash A."/>
            <person name="Conover J.L."/>
            <person name="Sanders W.S."/>
            <person name="Peterson D.G."/>
            <person name="Frelichowski J.E."/>
            <person name="Scheffler J.A."/>
            <person name="Scheffler B.E."/>
            <person name="Wendel J.F."/>
        </authorList>
    </citation>
    <scope>NUCLEOTIDE SEQUENCE [LARGE SCALE GENOMIC DNA]</scope>
    <source>
        <strain evidence="1">57</strain>
        <tissue evidence="1">Leaf</tissue>
    </source>
</reference>
<comment type="caution">
    <text evidence="1">The sequence shown here is derived from an EMBL/GenBank/DDBJ whole genome shotgun (WGS) entry which is preliminary data.</text>
</comment>
<dbReference type="EMBL" id="JABFAB010000013">
    <property type="protein sequence ID" value="MBA0668074.1"/>
    <property type="molecule type" value="Genomic_DNA"/>
</dbReference>
<name>A0A7J8W067_9ROSI</name>
<keyword evidence="2" id="KW-1185">Reference proteome</keyword>
<feature type="non-terminal residue" evidence="1">
    <location>
        <position position="30"/>
    </location>
</feature>
<organism evidence="1 2">
    <name type="scientific">Gossypium klotzschianum</name>
    <dbReference type="NCBI Taxonomy" id="34286"/>
    <lineage>
        <taxon>Eukaryota</taxon>
        <taxon>Viridiplantae</taxon>
        <taxon>Streptophyta</taxon>
        <taxon>Embryophyta</taxon>
        <taxon>Tracheophyta</taxon>
        <taxon>Spermatophyta</taxon>
        <taxon>Magnoliopsida</taxon>
        <taxon>eudicotyledons</taxon>
        <taxon>Gunneridae</taxon>
        <taxon>Pentapetalae</taxon>
        <taxon>rosids</taxon>
        <taxon>malvids</taxon>
        <taxon>Malvales</taxon>
        <taxon>Malvaceae</taxon>
        <taxon>Malvoideae</taxon>
        <taxon>Gossypium</taxon>
    </lineage>
</organism>
<dbReference type="Proteomes" id="UP000593573">
    <property type="component" value="Unassembled WGS sequence"/>
</dbReference>
<protein>
    <submittedName>
        <fullName evidence="1">Uncharacterized protein</fullName>
    </submittedName>
</protein>
<sequence length="30" mass="3504">MDTEPTDPYGKRKIDSNIQTNVYLISFDQN</sequence>
<dbReference type="AlphaFoldDB" id="A0A7J8W067"/>
<proteinExistence type="predicted"/>
<evidence type="ECO:0000313" key="2">
    <source>
        <dbReference type="Proteomes" id="UP000593573"/>
    </source>
</evidence>